<evidence type="ECO:0000313" key="1">
    <source>
        <dbReference type="EMBL" id="GGC87064.1"/>
    </source>
</evidence>
<dbReference type="EMBL" id="BMED01000004">
    <property type="protein sequence ID" value="GGC87064.1"/>
    <property type="molecule type" value="Genomic_DNA"/>
</dbReference>
<protein>
    <submittedName>
        <fullName evidence="1">Uncharacterized protein</fullName>
    </submittedName>
</protein>
<gene>
    <name evidence="1" type="ORF">GCM10011396_37960</name>
</gene>
<comment type="caution">
    <text evidence="1">The sequence shown here is derived from an EMBL/GenBank/DDBJ whole genome shotgun (WGS) entry which is preliminary data.</text>
</comment>
<sequence length="61" mass="7097">MQYRTYYQNFPDISLKKAERQVMRTGALSLPTEESQAKRYGCNQSRGVYAGTRLLSYAKDR</sequence>
<dbReference type="Proteomes" id="UP000637423">
    <property type="component" value="Unassembled WGS sequence"/>
</dbReference>
<keyword evidence="2" id="KW-1185">Reference proteome</keyword>
<proteinExistence type="predicted"/>
<organism evidence="1 2">
    <name type="scientific">Undibacterium terreum</name>
    <dbReference type="NCBI Taxonomy" id="1224302"/>
    <lineage>
        <taxon>Bacteria</taxon>
        <taxon>Pseudomonadati</taxon>
        <taxon>Pseudomonadota</taxon>
        <taxon>Betaproteobacteria</taxon>
        <taxon>Burkholderiales</taxon>
        <taxon>Oxalobacteraceae</taxon>
        <taxon>Undibacterium</taxon>
    </lineage>
</organism>
<reference evidence="1" key="1">
    <citation type="journal article" date="2014" name="Int. J. Syst. Evol. Microbiol.">
        <title>Complete genome sequence of Corynebacterium casei LMG S-19264T (=DSM 44701T), isolated from a smear-ripened cheese.</title>
        <authorList>
            <consortium name="US DOE Joint Genome Institute (JGI-PGF)"/>
            <person name="Walter F."/>
            <person name="Albersmeier A."/>
            <person name="Kalinowski J."/>
            <person name="Ruckert C."/>
        </authorList>
    </citation>
    <scope>NUCLEOTIDE SEQUENCE</scope>
    <source>
        <strain evidence="1">CGMCC 1.10998</strain>
    </source>
</reference>
<reference evidence="1" key="2">
    <citation type="submission" date="2020-09" db="EMBL/GenBank/DDBJ databases">
        <authorList>
            <person name="Sun Q."/>
            <person name="Zhou Y."/>
        </authorList>
    </citation>
    <scope>NUCLEOTIDE SEQUENCE</scope>
    <source>
        <strain evidence="1">CGMCC 1.10998</strain>
    </source>
</reference>
<dbReference type="AlphaFoldDB" id="A0A916UTG6"/>
<accession>A0A916UTG6</accession>
<name>A0A916UTG6_9BURK</name>
<evidence type="ECO:0000313" key="2">
    <source>
        <dbReference type="Proteomes" id="UP000637423"/>
    </source>
</evidence>